<organism evidence="7 8">
    <name type="scientific">Candidatus Cryptobacteroides merdipullorum</name>
    <dbReference type="NCBI Taxonomy" id="2840771"/>
    <lineage>
        <taxon>Bacteria</taxon>
        <taxon>Pseudomonadati</taxon>
        <taxon>Bacteroidota</taxon>
        <taxon>Bacteroidia</taxon>
        <taxon>Bacteroidales</taxon>
        <taxon>Candidatus Cryptobacteroides</taxon>
    </lineage>
</organism>
<dbReference type="Proteomes" id="UP000886881">
    <property type="component" value="Unassembled WGS sequence"/>
</dbReference>
<evidence type="ECO:0000259" key="6">
    <source>
        <dbReference type="PROSITE" id="PS51918"/>
    </source>
</evidence>
<dbReference type="PANTHER" id="PTHR11228:SF7">
    <property type="entry name" value="PQQA PEPTIDE CYCLASE"/>
    <property type="match status" value="1"/>
</dbReference>
<dbReference type="InterPro" id="IPR007197">
    <property type="entry name" value="rSAM"/>
</dbReference>
<comment type="caution">
    <text evidence="7">The sequence shown here is derived from an EMBL/GenBank/DDBJ whole genome shotgun (WGS) entry which is preliminary data.</text>
</comment>
<dbReference type="GO" id="GO:0003824">
    <property type="term" value="F:catalytic activity"/>
    <property type="evidence" value="ECO:0007669"/>
    <property type="project" value="InterPro"/>
</dbReference>
<keyword evidence="3" id="KW-0479">Metal-binding</keyword>
<dbReference type="SFLD" id="SFLDS00029">
    <property type="entry name" value="Radical_SAM"/>
    <property type="match status" value="1"/>
</dbReference>
<gene>
    <name evidence="7" type="ORF">IAC35_05295</name>
</gene>
<dbReference type="CDD" id="cd01335">
    <property type="entry name" value="Radical_SAM"/>
    <property type="match status" value="1"/>
</dbReference>
<reference evidence="7" key="2">
    <citation type="journal article" date="2021" name="PeerJ">
        <title>Extensive microbial diversity within the chicken gut microbiome revealed by metagenomics and culture.</title>
        <authorList>
            <person name="Gilroy R."/>
            <person name="Ravi A."/>
            <person name="Getino M."/>
            <person name="Pursley I."/>
            <person name="Horton D.L."/>
            <person name="Alikhan N.F."/>
            <person name="Baker D."/>
            <person name="Gharbi K."/>
            <person name="Hall N."/>
            <person name="Watson M."/>
            <person name="Adriaenssens E.M."/>
            <person name="Foster-Nyarko E."/>
            <person name="Jarju S."/>
            <person name="Secka A."/>
            <person name="Antonio M."/>
            <person name="Oren A."/>
            <person name="Chaudhuri R.R."/>
            <person name="La Ragione R."/>
            <person name="Hildebrand F."/>
            <person name="Pallen M.J."/>
        </authorList>
    </citation>
    <scope>NUCLEOTIDE SEQUENCE</scope>
    <source>
        <strain evidence="7">ChiHecec2B26-709</strain>
    </source>
</reference>
<name>A0A9D1GP08_9BACT</name>
<evidence type="ECO:0000256" key="3">
    <source>
        <dbReference type="ARBA" id="ARBA00022723"/>
    </source>
</evidence>
<dbReference type="GO" id="GO:0051536">
    <property type="term" value="F:iron-sulfur cluster binding"/>
    <property type="evidence" value="ECO:0007669"/>
    <property type="project" value="UniProtKB-KW"/>
</dbReference>
<comment type="cofactor">
    <cofactor evidence="1">
        <name>[4Fe-4S] cluster</name>
        <dbReference type="ChEBI" id="CHEBI:49883"/>
    </cofactor>
</comment>
<evidence type="ECO:0000256" key="4">
    <source>
        <dbReference type="ARBA" id="ARBA00023004"/>
    </source>
</evidence>
<keyword evidence="4" id="KW-0408">Iron</keyword>
<dbReference type="SUPFAM" id="SSF102114">
    <property type="entry name" value="Radical SAM enzymes"/>
    <property type="match status" value="1"/>
</dbReference>
<evidence type="ECO:0000313" key="7">
    <source>
        <dbReference type="EMBL" id="HIT47254.1"/>
    </source>
</evidence>
<dbReference type="InterPro" id="IPR050377">
    <property type="entry name" value="Radical_SAM_PqqE_MftC-like"/>
</dbReference>
<feature type="domain" description="Radical SAM core" evidence="6">
    <location>
        <begin position="22"/>
        <end position="227"/>
    </location>
</feature>
<protein>
    <submittedName>
        <fullName evidence="7">Radical SAM protein</fullName>
    </submittedName>
</protein>
<dbReference type="EMBL" id="DVLC01000102">
    <property type="protein sequence ID" value="HIT47254.1"/>
    <property type="molecule type" value="Genomic_DNA"/>
</dbReference>
<dbReference type="AlphaFoldDB" id="A0A9D1GP08"/>
<dbReference type="PROSITE" id="PS51918">
    <property type="entry name" value="RADICAL_SAM"/>
    <property type="match status" value="1"/>
</dbReference>
<evidence type="ECO:0000256" key="2">
    <source>
        <dbReference type="ARBA" id="ARBA00022691"/>
    </source>
</evidence>
<accession>A0A9D1GP08</accession>
<evidence type="ECO:0000256" key="1">
    <source>
        <dbReference type="ARBA" id="ARBA00001966"/>
    </source>
</evidence>
<dbReference type="Gene3D" id="3.20.20.70">
    <property type="entry name" value="Aldolase class I"/>
    <property type="match status" value="1"/>
</dbReference>
<dbReference type="Pfam" id="PF04055">
    <property type="entry name" value="Radical_SAM"/>
    <property type="match status" value="1"/>
</dbReference>
<dbReference type="PANTHER" id="PTHR11228">
    <property type="entry name" value="RADICAL SAM DOMAIN PROTEIN"/>
    <property type="match status" value="1"/>
</dbReference>
<dbReference type="InterPro" id="IPR058240">
    <property type="entry name" value="rSAM_sf"/>
</dbReference>
<dbReference type="InterPro" id="IPR013785">
    <property type="entry name" value="Aldolase_TIM"/>
</dbReference>
<proteinExistence type="predicted"/>
<reference evidence="7" key="1">
    <citation type="submission" date="2020-10" db="EMBL/GenBank/DDBJ databases">
        <authorList>
            <person name="Gilroy R."/>
        </authorList>
    </citation>
    <scope>NUCLEOTIDE SEQUENCE</scope>
    <source>
        <strain evidence="7">ChiHecec2B26-709</strain>
    </source>
</reference>
<evidence type="ECO:0000256" key="5">
    <source>
        <dbReference type="ARBA" id="ARBA00023014"/>
    </source>
</evidence>
<keyword evidence="2" id="KW-0949">S-adenosyl-L-methionine</keyword>
<dbReference type="GO" id="GO:0046872">
    <property type="term" value="F:metal ion binding"/>
    <property type="evidence" value="ECO:0007669"/>
    <property type="project" value="UniProtKB-KW"/>
</dbReference>
<evidence type="ECO:0000313" key="8">
    <source>
        <dbReference type="Proteomes" id="UP000886881"/>
    </source>
</evidence>
<keyword evidence="5" id="KW-0411">Iron-sulfur</keyword>
<sequence>MNKIGQLAYMPWWWLRAAVFGRRKPLQSVLFISDRCNLSCRHCSVYNHETPADKSTEQIREELQFCLDQGSRFVDFEGGEPFLWRDGGRTVNDLCLMAREMGFYSCTITTNAQLPFDGTVADSIWVSMDGVGEAHERIRGKGTFARLEKNVAGCGCRNLSANMAINVLNADAVAGVIEYVAASPYFRSVSLNFHTPFPGTEHMALPQERKREIIDMILDYKKKGYPIMNSRSGLGKMRDNRFRRCCWMTNFIYTDGTRSPQCMGESLGICDSCGFCMAGEESAVMELRPDTILSGLKLRVEE</sequence>